<dbReference type="PANTHER" id="PTHR33164">
    <property type="entry name" value="TRANSCRIPTIONAL REGULATOR, MARR FAMILY"/>
    <property type="match status" value="1"/>
</dbReference>
<comment type="caution">
    <text evidence="5">The sequence shown here is derived from an EMBL/GenBank/DDBJ whole genome shotgun (WGS) entry which is preliminary data.</text>
</comment>
<evidence type="ECO:0000259" key="4">
    <source>
        <dbReference type="SMART" id="SM00347"/>
    </source>
</evidence>
<dbReference type="InterPro" id="IPR039422">
    <property type="entry name" value="MarR/SlyA-like"/>
</dbReference>
<evidence type="ECO:0000313" key="6">
    <source>
        <dbReference type="Proteomes" id="UP000319478"/>
    </source>
</evidence>
<evidence type="ECO:0000256" key="2">
    <source>
        <dbReference type="ARBA" id="ARBA00023125"/>
    </source>
</evidence>
<name>A0ABQ0SGF9_NOVHA</name>
<dbReference type="Proteomes" id="UP000319478">
    <property type="component" value="Unassembled WGS sequence"/>
</dbReference>
<keyword evidence="3" id="KW-0804">Transcription</keyword>
<keyword evidence="6" id="KW-1185">Reference proteome</keyword>
<dbReference type="InterPro" id="IPR000835">
    <property type="entry name" value="HTH_MarR-typ"/>
</dbReference>
<dbReference type="EMBL" id="BJNN01000108">
    <property type="protein sequence ID" value="GEC64163.1"/>
    <property type="molecule type" value="Genomic_DNA"/>
</dbReference>
<evidence type="ECO:0000313" key="5">
    <source>
        <dbReference type="EMBL" id="GEC64163.1"/>
    </source>
</evidence>
<protein>
    <recommendedName>
        <fullName evidence="4">HTH marR-type domain-containing protein</fullName>
    </recommendedName>
</protein>
<dbReference type="PANTHER" id="PTHR33164:SF57">
    <property type="entry name" value="MARR-FAMILY TRANSCRIPTIONAL REGULATOR"/>
    <property type="match status" value="1"/>
</dbReference>
<dbReference type="SUPFAM" id="SSF46785">
    <property type="entry name" value="Winged helix' DNA-binding domain"/>
    <property type="match status" value="1"/>
</dbReference>
<dbReference type="InterPro" id="IPR023187">
    <property type="entry name" value="Tscrpt_reg_MarR-type_CS"/>
</dbReference>
<keyword evidence="1" id="KW-0805">Transcription regulation</keyword>
<dbReference type="PROSITE" id="PS01117">
    <property type="entry name" value="HTH_MARR_1"/>
    <property type="match status" value="1"/>
</dbReference>
<proteinExistence type="predicted"/>
<gene>
    <name evidence="5" type="ORF">GHA01_20120</name>
</gene>
<dbReference type="SMART" id="SM00347">
    <property type="entry name" value="HTH_MARR"/>
    <property type="match status" value="1"/>
</dbReference>
<evidence type="ECO:0000256" key="3">
    <source>
        <dbReference type="ARBA" id="ARBA00023163"/>
    </source>
</evidence>
<evidence type="ECO:0000256" key="1">
    <source>
        <dbReference type="ARBA" id="ARBA00023015"/>
    </source>
</evidence>
<sequence>MENMARGADTHCALFEILHHGYLGGDASGIATVRQWCVFLCADREEFVRNIAKAVGISKGAAVRAIDALVAEGLVEREMNAADRRSPFIRVTAKGARVIASARKRLDAILGRQMDNRR</sequence>
<dbReference type="Pfam" id="PF12802">
    <property type="entry name" value="MarR_2"/>
    <property type="match status" value="1"/>
</dbReference>
<dbReference type="InterPro" id="IPR036388">
    <property type="entry name" value="WH-like_DNA-bd_sf"/>
</dbReference>
<reference evidence="5 6" key="1">
    <citation type="submission" date="2019-06" db="EMBL/GenBank/DDBJ databases">
        <title>Whole genome shotgun sequence of Komagataeibacter hansenii NBRC 14820.</title>
        <authorList>
            <person name="Hosoyama A."/>
            <person name="Uohara A."/>
            <person name="Ohji S."/>
            <person name="Ichikawa N."/>
        </authorList>
    </citation>
    <scope>NUCLEOTIDE SEQUENCE [LARGE SCALE GENOMIC DNA]</scope>
    <source>
        <strain evidence="5 6">NBRC 14820</strain>
    </source>
</reference>
<dbReference type="Gene3D" id="1.10.10.10">
    <property type="entry name" value="Winged helix-like DNA-binding domain superfamily/Winged helix DNA-binding domain"/>
    <property type="match status" value="1"/>
</dbReference>
<dbReference type="InterPro" id="IPR036390">
    <property type="entry name" value="WH_DNA-bd_sf"/>
</dbReference>
<keyword evidence="2" id="KW-0238">DNA-binding</keyword>
<organism evidence="5 6">
    <name type="scientific">Novacetimonas hansenii</name>
    <name type="common">Komagataeibacter hansenii</name>
    <dbReference type="NCBI Taxonomy" id="436"/>
    <lineage>
        <taxon>Bacteria</taxon>
        <taxon>Pseudomonadati</taxon>
        <taxon>Pseudomonadota</taxon>
        <taxon>Alphaproteobacteria</taxon>
        <taxon>Acetobacterales</taxon>
        <taxon>Acetobacteraceae</taxon>
        <taxon>Novacetimonas</taxon>
    </lineage>
</organism>
<accession>A0ABQ0SGF9</accession>
<feature type="domain" description="HTH marR-type" evidence="4">
    <location>
        <begin position="25"/>
        <end position="118"/>
    </location>
</feature>